<dbReference type="SFLD" id="SFLDG01129">
    <property type="entry name" value="C1.5:_HAD__Beta-PGM__Phosphata"/>
    <property type="match status" value="1"/>
</dbReference>
<keyword evidence="2" id="KW-0378">Hydrolase</keyword>
<dbReference type="PANTHER" id="PTHR43316:SF3">
    <property type="entry name" value="HALOACID DEHALOGENASE, TYPE II (AFU_ORTHOLOGUE AFUA_2G07750)-RELATED"/>
    <property type="match status" value="1"/>
</dbReference>
<reference evidence="3 4" key="1">
    <citation type="submission" date="2018-07" db="EMBL/GenBank/DDBJ databases">
        <title>Genome sequences of Haloplanus sp. CBA1113.</title>
        <authorList>
            <person name="Kim Y.B."/>
            <person name="Roh S.W."/>
        </authorList>
    </citation>
    <scope>NUCLEOTIDE SEQUENCE [LARGE SCALE GENOMIC DNA]</scope>
    <source>
        <strain evidence="3 4">CBA1113</strain>
    </source>
</reference>
<evidence type="ECO:0000256" key="1">
    <source>
        <dbReference type="ARBA" id="ARBA00008106"/>
    </source>
</evidence>
<dbReference type="CDD" id="cd02588">
    <property type="entry name" value="HAD_L2-DEX"/>
    <property type="match status" value="1"/>
</dbReference>
<dbReference type="Gene3D" id="3.40.50.1000">
    <property type="entry name" value="HAD superfamily/HAD-like"/>
    <property type="match status" value="1"/>
</dbReference>
<dbReference type="InterPro" id="IPR051540">
    <property type="entry name" value="S-2-haloacid_dehalogenase"/>
</dbReference>
<name>A0A345E7C8_9EURY</name>
<dbReference type="PRINTS" id="PR00413">
    <property type="entry name" value="HADHALOGNASE"/>
</dbReference>
<evidence type="ECO:0000256" key="2">
    <source>
        <dbReference type="ARBA" id="ARBA00022801"/>
    </source>
</evidence>
<evidence type="ECO:0000313" key="4">
    <source>
        <dbReference type="Proteomes" id="UP000253273"/>
    </source>
</evidence>
<dbReference type="InterPro" id="IPR023198">
    <property type="entry name" value="PGP-like_dom2"/>
</dbReference>
<dbReference type="InterPro" id="IPR023214">
    <property type="entry name" value="HAD_sf"/>
</dbReference>
<dbReference type="Pfam" id="PF00702">
    <property type="entry name" value="Hydrolase"/>
    <property type="match status" value="1"/>
</dbReference>
<comment type="similarity">
    <text evidence="1">Belongs to the HAD-like hydrolase superfamily. S-2-haloalkanoic acid dehalogenase family.</text>
</comment>
<keyword evidence="4" id="KW-1185">Reference proteome</keyword>
<dbReference type="KEGG" id="haj:DU500_09860"/>
<sequence length="286" mass="31059">MMSSSSTCPYDAARESWATVRIPSMSAAVASRMSMVGSVRCRSLNGPGGGWHNYKRLSRVPPCMAGLCFDMYGTLCDTSSVRTRLGEVLGVPDRLVAAVDETWRRKQLQYSYQSAQMDDYEPFWAITSHALDYALAAYDLAPDAEARDRIRDAYNHLEPFPGAVEALTRLSEAGHDVVVLSNGNPAMLERLADNAGLAPHFDDVLSADAVRTFKPDPAVYEHAAETLDRSIGDCRLISSNAWDVAGAGNAGMATTWVNRARDPPEAIGARPDREVTTLPAVADDLC</sequence>
<dbReference type="SFLD" id="SFLDS00003">
    <property type="entry name" value="Haloacid_Dehalogenase"/>
    <property type="match status" value="1"/>
</dbReference>
<dbReference type="NCBIfam" id="TIGR01428">
    <property type="entry name" value="HAD_type_II"/>
    <property type="match status" value="1"/>
</dbReference>
<gene>
    <name evidence="3" type="ORF">DU500_09860</name>
</gene>
<organism evidence="3 4">
    <name type="scientific">Haloplanus rubicundus</name>
    <dbReference type="NCBI Taxonomy" id="1547898"/>
    <lineage>
        <taxon>Archaea</taxon>
        <taxon>Methanobacteriati</taxon>
        <taxon>Methanobacteriota</taxon>
        <taxon>Stenosarchaea group</taxon>
        <taxon>Halobacteria</taxon>
        <taxon>Halobacteriales</taxon>
        <taxon>Haloferacaceae</taxon>
        <taxon>Haloplanus</taxon>
    </lineage>
</organism>
<dbReference type="Proteomes" id="UP000253273">
    <property type="component" value="Chromosome"/>
</dbReference>
<proteinExistence type="inferred from homology"/>
<dbReference type="SUPFAM" id="SSF56784">
    <property type="entry name" value="HAD-like"/>
    <property type="match status" value="1"/>
</dbReference>
<dbReference type="NCBIfam" id="TIGR01493">
    <property type="entry name" value="HAD-SF-IA-v2"/>
    <property type="match status" value="1"/>
</dbReference>
<dbReference type="InterPro" id="IPR006328">
    <property type="entry name" value="2-HAD"/>
</dbReference>
<dbReference type="SFLD" id="SFLDG01135">
    <property type="entry name" value="C1.5.6:_HAD__Beta-PGM__Phospha"/>
    <property type="match status" value="1"/>
</dbReference>
<dbReference type="GO" id="GO:0019120">
    <property type="term" value="F:hydrolase activity, acting on acid halide bonds, in C-halide compounds"/>
    <property type="evidence" value="ECO:0007669"/>
    <property type="project" value="InterPro"/>
</dbReference>
<dbReference type="NCBIfam" id="TIGR01509">
    <property type="entry name" value="HAD-SF-IA-v3"/>
    <property type="match status" value="1"/>
</dbReference>
<protein>
    <submittedName>
        <fullName evidence="3">Haloacid dehalogenase type II</fullName>
    </submittedName>
</protein>
<dbReference type="InterPro" id="IPR006439">
    <property type="entry name" value="HAD-SF_hydro_IA"/>
</dbReference>
<accession>A0A345E7C8</accession>
<dbReference type="InterPro" id="IPR036412">
    <property type="entry name" value="HAD-like_sf"/>
</dbReference>
<dbReference type="PANTHER" id="PTHR43316">
    <property type="entry name" value="HYDROLASE, HALOACID DELAHOGENASE-RELATED"/>
    <property type="match status" value="1"/>
</dbReference>
<dbReference type="EMBL" id="CP031150">
    <property type="protein sequence ID" value="AXG08100.1"/>
    <property type="molecule type" value="Genomic_DNA"/>
</dbReference>
<dbReference type="AlphaFoldDB" id="A0A345E7C8"/>
<dbReference type="Gene3D" id="1.10.150.240">
    <property type="entry name" value="Putative phosphatase, domain 2"/>
    <property type="match status" value="1"/>
</dbReference>
<evidence type="ECO:0000313" key="3">
    <source>
        <dbReference type="EMBL" id="AXG08100.1"/>
    </source>
</evidence>